<evidence type="ECO:0000256" key="2">
    <source>
        <dbReference type="ARBA" id="ARBA00022679"/>
    </source>
</evidence>
<dbReference type="PROSITE" id="PS00092">
    <property type="entry name" value="N6_MTASE"/>
    <property type="match status" value="1"/>
</dbReference>
<dbReference type="GO" id="GO:0008168">
    <property type="term" value="F:methyltransferase activity"/>
    <property type="evidence" value="ECO:0007669"/>
    <property type="project" value="UniProtKB-KW"/>
</dbReference>
<organism evidence="3 4">
    <name type="scientific">Slackia heliotrinireducens (strain ATCC 29202 / DSM 20476 / NCTC 11029 / RHS 1)</name>
    <name type="common">Peptococcus heliotrinreducens</name>
    <dbReference type="NCBI Taxonomy" id="471855"/>
    <lineage>
        <taxon>Bacteria</taxon>
        <taxon>Bacillati</taxon>
        <taxon>Actinomycetota</taxon>
        <taxon>Coriobacteriia</taxon>
        <taxon>Eggerthellales</taxon>
        <taxon>Eggerthellaceae</taxon>
        <taxon>Slackia</taxon>
    </lineage>
</organism>
<dbReference type="Gene3D" id="3.40.50.150">
    <property type="entry name" value="Vaccinia Virus protein VP39"/>
    <property type="match status" value="1"/>
</dbReference>
<dbReference type="InterPro" id="IPR002052">
    <property type="entry name" value="DNA_methylase_N6_adenine_CS"/>
</dbReference>
<dbReference type="EMBL" id="CP001684">
    <property type="protein sequence ID" value="ACV22038.1"/>
    <property type="molecule type" value="Genomic_DNA"/>
</dbReference>
<dbReference type="PIRSF" id="PIRSF004553">
    <property type="entry name" value="CHP00095"/>
    <property type="match status" value="1"/>
</dbReference>
<dbReference type="GO" id="GO:0031167">
    <property type="term" value="P:rRNA methylation"/>
    <property type="evidence" value="ECO:0007669"/>
    <property type="project" value="InterPro"/>
</dbReference>
<dbReference type="InterPro" id="IPR004398">
    <property type="entry name" value="RNA_MeTrfase_RsmD"/>
</dbReference>
<dbReference type="PANTHER" id="PTHR43542">
    <property type="entry name" value="METHYLTRANSFERASE"/>
    <property type="match status" value="1"/>
</dbReference>
<dbReference type="NCBIfam" id="TIGR00095">
    <property type="entry name" value="16S rRNA (guanine(966)-N(2))-methyltransferase RsmD"/>
    <property type="match status" value="1"/>
</dbReference>
<evidence type="ECO:0000313" key="4">
    <source>
        <dbReference type="Proteomes" id="UP000002026"/>
    </source>
</evidence>
<dbReference type="HOGENOM" id="CLU_075826_1_1_11"/>
<evidence type="ECO:0000256" key="1">
    <source>
        <dbReference type="ARBA" id="ARBA00022603"/>
    </source>
</evidence>
<dbReference type="eggNOG" id="COG0742">
    <property type="taxonomic scope" value="Bacteria"/>
</dbReference>
<dbReference type="Proteomes" id="UP000002026">
    <property type="component" value="Chromosome"/>
</dbReference>
<dbReference type="SUPFAM" id="SSF53335">
    <property type="entry name" value="S-adenosyl-L-methionine-dependent methyltransferases"/>
    <property type="match status" value="1"/>
</dbReference>
<dbReference type="Pfam" id="PF03602">
    <property type="entry name" value="Cons_hypoth95"/>
    <property type="match status" value="1"/>
</dbReference>
<reference evidence="3 4" key="1">
    <citation type="journal article" date="2009" name="Stand. Genomic Sci.">
        <title>Complete genome sequence of Slackia heliotrinireducens type strain (RHS 1).</title>
        <authorList>
            <person name="Pukall R."/>
            <person name="Lapidus A."/>
            <person name="Nolan M."/>
            <person name="Copeland A."/>
            <person name="Glavina Del Rio T."/>
            <person name="Lucas S."/>
            <person name="Chen F."/>
            <person name="Tice H."/>
            <person name="Cheng J.F."/>
            <person name="Chertkov O."/>
            <person name="Bruce D."/>
            <person name="Goodwin L."/>
            <person name="Kuske C."/>
            <person name="Brettin T."/>
            <person name="Detter J.C."/>
            <person name="Han C."/>
            <person name="Pitluck S."/>
            <person name="Pati A."/>
            <person name="Mavrommatis K."/>
            <person name="Ivanova N."/>
            <person name="Ovchinnikova G."/>
            <person name="Chen A."/>
            <person name="Palaniappan K."/>
            <person name="Schneider S."/>
            <person name="Rohde M."/>
            <person name="Chain P."/>
            <person name="D'haeseleer P."/>
            <person name="Goker M."/>
            <person name="Bristow J."/>
            <person name="Eisen J.A."/>
            <person name="Markowitz V."/>
            <person name="Kyrpides N.C."/>
            <person name="Klenk H.P."/>
            <person name="Hugenholtz P."/>
        </authorList>
    </citation>
    <scope>NUCLEOTIDE SEQUENCE [LARGE SCALE GENOMIC DNA]</scope>
    <source>
        <strain evidence="4">ATCC 29202 / DSM 20476 / NCTC 11029 / RHS 1</strain>
    </source>
</reference>
<dbReference type="GO" id="GO:0003676">
    <property type="term" value="F:nucleic acid binding"/>
    <property type="evidence" value="ECO:0007669"/>
    <property type="project" value="InterPro"/>
</dbReference>
<name>C7N553_SLAHD</name>
<protein>
    <submittedName>
        <fullName evidence="3">Putative methyltransferase</fullName>
    </submittedName>
</protein>
<accession>C7N553</accession>
<proteinExistence type="predicted"/>
<dbReference type="STRING" id="471855.Shel_10010"/>
<keyword evidence="2 3" id="KW-0808">Transferase</keyword>
<keyword evidence="4" id="KW-1185">Reference proteome</keyword>
<evidence type="ECO:0000313" key="3">
    <source>
        <dbReference type="EMBL" id="ACV22038.1"/>
    </source>
</evidence>
<dbReference type="InterPro" id="IPR029063">
    <property type="entry name" value="SAM-dependent_MTases_sf"/>
</dbReference>
<sequence length="201" mass="21982">MEDDVRVIAGEFKGRRLKAPEGMGTRPTIDRVKESVVSSIYSARGGLDDAVVLDAFAGSGGLGIECLSRGAKTALFYEYDRKAQRALRENIDMLKLQAGRARIVQSDVLKRPPTVVAMPFDVVLLDPPYAYDLQVIVDFLRTLRDAKALADGAIVSYEHDSSCALAPVLERSGLDMDILTTKRFGGTTIDICRIACPDEEE</sequence>
<dbReference type="PANTHER" id="PTHR43542:SF1">
    <property type="entry name" value="METHYLTRANSFERASE"/>
    <property type="match status" value="1"/>
</dbReference>
<dbReference type="KEGG" id="shi:Shel_10010"/>
<gene>
    <name evidence="3" type="ordered locus">Shel_10010</name>
</gene>
<dbReference type="AlphaFoldDB" id="C7N553"/>
<keyword evidence="1 3" id="KW-0489">Methyltransferase</keyword>
<dbReference type="CDD" id="cd02440">
    <property type="entry name" value="AdoMet_MTases"/>
    <property type="match status" value="1"/>
</dbReference>